<feature type="compositionally biased region" description="Acidic residues" evidence="1">
    <location>
        <begin position="36"/>
        <end position="45"/>
    </location>
</feature>
<sequence length="107" mass="11823">MMDYDHWRRDDDADEGLRTPLPEMSRAALASQPEHDVEEAEDDDAYATPDAPLFAEDLVVRVLTLQQDEFLCSRCSLVHHRSQQATSGGGRAVHVDCASRPAAEVSA</sequence>
<organism evidence="2 3">
    <name type="scientific">Georgenia muralis</name>
    <dbReference type="NCBI Taxonomy" id="154117"/>
    <lineage>
        <taxon>Bacteria</taxon>
        <taxon>Bacillati</taxon>
        <taxon>Actinomycetota</taxon>
        <taxon>Actinomycetes</taxon>
        <taxon>Micrococcales</taxon>
        <taxon>Bogoriellaceae</taxon>
        <taxon>Georgenia</taxon>
    </lineage>
</organism>
<evidence type="ECO:0000256" key="1">
    <source>
        <dbReference type="SAM" id="MobiDB-lite"/>
    </source>
</evidence>
<dbReference type="OrthoDB" id="4732434at2"/>
<keyword evidence="3" id="KW-1185">Reference proteome</keyword>
<feature type="compositionally biased region" description="Basic and acidic residues" evidence="1">
    <location>
        <begin position="1"/>
        <end position="17"/>
    </location>
</feature>
<dbReference type="RefSeq" id="WP_123918353.1">
    <property type="nucleotide sequence ID" value="NZ_RKRA01000001.1"/>
</dbReference>
<dbReference type="Pfam" id="PF13834">
    <property type="entry name" value="DUF4193"/>
    <property type="match status" value="1"/>
</dbReference>
<dbReference type="AlphaFoldDB" id="A0A3N4Z8C0"/>
<dbReference type="EMBL" id="RKRA01000001">
    <property type="protein sequence ID" value="RPF28254.1"/>
    <property type="molecule type" value="Genomic_DNA"/>
</dbReference>
<dbReference type="Proteomes" id="UP000280726">
    <property type="component" value="Unassembled WGS sequence"/>
</dbReference>
<proteinExistence type="predicted"/>
<protein>
    <submittedName>
        <fullName evidence="2">Uncharacterized protein DUF4193</fullName>
    </submittedName>
</protein>
<evidence type="ECO:0000313" key="2">
    <source>
        <dbReference type="EMBL" id="RPF28254.1"/>
    </source>
</evidence>
<reference evidence="2 3" key="1">
    <citation type="submission" date="2018-11" db="EMBL/GenBank/DDBJ databases">
        <title>Sequencing the genomes of 1000 actinobacteria strains.</title>
        <authorList>
            <person name="Klenk H.-P."/>
        </authorList>
    </citation>
    <scope>NUCLEOTIDE SEQUENCE [LARGE SCALE GENOMIC DNA]</scope>
    <source>
        <strain evidence="2 3">DSM 14418</strain>
    </source>
</reference>
<accession>A0A3N4Z8C0</accession>
<feature type="region of interest" description="Disordered" evidence="1">
    <location>
        <begin position="1"/>
        <end position="47"/>
    </location>
</feature>
<comment type="caution">
    <text evidence="2">The sequence shown here is derived from an EMBL/GenBank/DDBJ whole genome shotgun (WGS) entry which is preliminary data.</text>
</comment>
<evidence type="ECO:0000313" key="3">
    <source>
        <dbReference type="Proteomes" id="UP000280726"/>
    </source>
</evidence>
<gene>
    <name evidence="2" type="ORF">EDD32_2774</name>
</gene>
<name>A0A3N4Z8C0_9MICO</name>
<dbReference type="InterPro" id="IPR025242">
    <property type="entry name" value="DUF4193"/>
</dbReference>